<evidence type="ECO:0000256" key="4">
    <source>
        <dbReference type="HAMAP-Rule" id="MF_00859"/>
    </source>
</evidence>
<evidence type="ECO:0000259" key="5">
    <source>
        <dbReference type="SMART" id="SM00961"/>
    </source>
</evidence>
<name>A0ABP7IAS1_9ACTN</name>
<dbReference type="InterPro" id="IPR000894">
    <property type="entry name" value="RuBisCO_ssu_dom"/>
</dbReference>
<keyword evidence="1 4" id="KW-0113">Calvin cycle</keyword>
<dbReference type="CDD" id="cd03527">
    <property type="entry name" value="RuBisCO_small"/>
    <property type="match status" value="1"/>
</dbReference>
<keyword evidence="2 4" id="KW-0120">Carbon dioxide fixation</keyword>
<protein>
    <recommendedName>
        <fullName evidence="4">Ribulose bisphosphate carboxylase small subunit</fullName>
        <shortName evidence="4">RuBisCO small subunit</shortName>
    </recommendedName>
</protein>
<sequence length="126" mass="13968">MRVTQGTFSYLPDLSDEEIVAQIGYAIGQGWAVAVEHTTDPHPRNVYWDMWALPLFDLADPMPALHHVVSCRAAHPSGYVRVTAYDASLGRQTTAFSFIVQRPAVEPSFTLDRTDAGRFTLRSTTG</sequence>
<comment type="subunit">
    <text evidence="3 4">Heterohexadecamer of 8 large and 8 small subunits.</text>
</comment>
<evidence type="ECO:0000256" key="3">
    <source>
        <dbReference type="ARBA" id="ARBA00038826"/>
    </source>
</evidence>
<evidence type="ECO:0000256" key="1">
    <source>
        <dbReference type="ARBA" id="ARBA00022567"/>
    </source>
</evidence>
<dbReference type="InterPro" id="IPR024681">
    <property type="entry name" value="RuBisCO_ssu"/>
</dbReference>
<dbReference type="HAMAP" id="MF_00859">
    <property type="entry name" value="RuBisCO_S_bact"/>
    <property type="match status" value="1"/>
</dbReference>
<dbReference type="PANTHER" id="PTHR31262:SF23">
    <property type="entry name" value="RIBULOSE BISPHOSPHATE CARBOXYLASE SMALL SUBUNIT"/>
    <property type="match status" value="1"/>
</dbReference>
<dbReference type="Gene3D" id="3.30.190.10">
    <property type="entry name" value="Ribulose bisphosphate carboxylase, small subunit"/>
    <property type="match status" value="1"/>
</dbReference>
<feature type="domain" description="Ribulose bisphosphate carboxylase small subunit" evidence="5">
    <location>
        <begin position="4"/>
        <end position="103"/>
    </location>
</feature>
<dbReference type="InterPro" id="IPR036385">
    <property type="entry name" value="RuBisCO_ssu_sf"/>
</dbReference>
<dbReference type="SMART" id="SM00961">
    <property type="entry name" value="RuBisCO_small"/>
    <property type="match status" value="1"/>
</dbReference>
<comment type="miscellaneous">
    <text evidence="4">The basic functional RuBisCO is composed of a large chain homodimer in a 'head-to-tail' conformation. In form I RuBisCO this homodimer is arranged in a barrel-like tetramer with the small subunits forming a tetrameric 'cap' on each end of the 'barrel'.</text>
</comment>
<keyword evidence="7" id="KW-1185">Reference proteome</keyword>
<organism evidence="6 7">
    <name type="scientific">Sphaerisporangium flaviroseum</name>
    <dbReference type="NCBI Taxonomy" id="509199"/>
    <lineage>
        <taxon>Bacteria</taxon>
        <taxon>Bacillati</taxon>
        <taxon>Actinomycetota</taxon>
        <taxon>Actinomycetes</taxon>
        <taxon>Streptosporangiales</taxon>
        <taxon>Streptosporangiaceae</taxon>
        <taxon>Sphaerisporangium</taxon>
    </lineage>
</organism>
<accession>A0ABP7IAS1</accession>
<evidence type="ECO:0000313" key="7">
    <source>
        <dbReference type="Proteomes" id="UP001500888"/>
    </source>
</evidence>
<comment type="function">
    <text evidence="4">RuBisCO catalyzes two reactions: the carboxylation of D-ribulose 1,5-bisphosphate, the primary event in carbon dioxide fixation, as well as the oxidative fragmentation of the pentose substrate. Both reactions occur simultaneously and in competition at the same active site. Although the small subunit is not catalytic it is essential for maximal activity.</text>
</comment>
<dbReference type="Pfam" id="PF00101">
    <property type="entry name" value="RuBisCO_small"/>
    <property type="match status" value="1"/>
</dbReference>
<comment type="similarity">
    <text evidence="4">Belongs to the RuBisCO small chain family.</text>
</comment>
<dbReference type="SUPFAM" id="SSF55239">
    <property type="entry name" value="RuBisCO, small subunit"/>
    <property type="match status" value="1"/>
</dbReference>
<proteinExistence type="inferred from homology"/>
<dbReference type="EMBL" id="BAAAZR010000008">
    <property type="protein sequence ID" value="GAA3813773.1"/>
    <property type="molecule type" value="Genomic_DNA"/>
</dbReference>
<evidence type="ECO:0000313" key="6">
    <source>
        <dbReference type="EMBL" id="GAA3813773.1"/>
    </source>
</evidence>
<comment type="caution">
    <text evidence="6">The sequence shown here is derived from an EMBL/GenBank/DDBJ whole genome shotgun (WGS) entry which is preliminary data.</text>
</comment>
<dbReference type="PANTHER" id="PTHR31262">
    <property type="entry name" value="RIBULOSE BISPHOSPHATE CARBOXYLASE SMALL CHAIN 1, CHLOROPLASTIC"/>
    <property type="match status" value="1"/>
</dbReference>
<dbReference type="Proteomes" id="UP001500888">
    <property type="component" value="Unassembled WGS sequence"/>
</dbReference>
<reference evidence="7" key="1">
    <citation type="journal article" date="2019" name="Int. J. Syst. Evol. Microbiol.">
        <title>The Global Catalogue of Microorganisms (GCM) 10K type strain sequencing project: providing services to taxonomists for standard genome sequencing and annotation.</title>
        <authorList>
            <consortium name="The Broad Institute Genomics Platform"/>
            <consortium name="The Broad Institute Genome Sequencing Center for Infectious Disease"/>
            <person name="Wu L."/>
            <person name="Ma J."/>
        </authorList>
    </citation>
    <scope>NUCLEOTIDE SEQUENCE [LARGE SCALE GENOMIC DNA]</scope>
    <source>
        <strain evidence="7">JCM 16908</strain>
    </source>
</reference>
<evidence type="ECO:0000256" key="2">
    <source>
        <dbReference type="ARBA" id="ARBA00023300"/>
    </source>
</evidence>
<gene>
    <name evidence="4" type="primary">cbbS</name>
    <name evidence="6" type="ORF">GCM10022226_38170</name>
</gene>
<dbReference type="RefSeq" id="WP_344941436.1">
    <property type="nucleotide sequence ID" value="NZ_BAAAZR010000008.1"/>
</dbReference>